<feature type="transmembrane region" description="Helical" evidence="5">
    <location>
        <begin position="171"/>
        <end position="190"/>
    </location>
</feature>
<dbReference type="Pfam" id="PF14559">
    <property type="entry name" value="TPR_19"/>
    <property type="match status" value="1"/>
</dbReference>
<feature type="repeat" description="TPR" evidence="3">
    <location>
        <begin position="678"/>
        <end position="711"/>
    </location>
</feature>
<protein>
    <submittedName>
        <fullName evidence="6">Uncharacterized protein</fullName>
    </submittedName>
</protein>
<feature type="region of interest" description="Disordered" evidence="4">
    <location>
        <begin position="763"/>
        <end position="782"/>
    </location>
</feature>
<feature type="transmembrane region" description="Helical" evidence="5">
    <location>
        <begin position="197"/>
        <end position="215"/>
    </location>
</feature>
<evidence type="ECO:0000256" key="2">
    <source>
        <dbReference type="ARBA" id="ARBA00022803"/>
    </source>
</evidence>
<feature type="transmembrane region" description="Helical" evidence="5">
    <location>
        <begin position="356"/>
        <end position="378"/>
    </location>
</feature>
<keyword evidence="1" id="KW-0677">Repeat</keyword>
<evidence type="ECO:0000313" key="6">
    <source>
        <dbReference type="EMBL" id="OGG54894.1"/>
    </source>
</evidence>
<dbReference type="SMART" id="SM00028">
    <property type="entry name" value="TPR"/>
    <property type="match status" value="5"/>
</dbReference>
<keyword evidence="2 3" id="KW-0802">TPR repeat</keyword>
<feature type="transmembrane region" description="Helical" evidence="5">
    <location>
        <begin position="267"/>
        <end position="285"/>
    </location>
</feature>
<dbReference type="SUPFAM" id="SSF48452">
    <property type="entry name" value="TPR-like"/>
    <property type="match status" value="2"/>
</dbReference>
<gene>
    <name evidence="6" type="ORF">A3D62_00045</name>
</gene>
<dbReference type="Proteomes" id="UP000177659">
    <property type="component" value="Unassembled WGS sequence"/>
</dbReference>
<sequence>MVLKDLDSIAAVIALITVFLLPIFFVPFASVSFEFAKWALLAGGVLISFILWAVARLRGNSISIPKTALLAAGLLLPLASLVSALISGSVWHSLVGQGFEIDTTLSMTIFFLGLLLGSVLFNSRGRIINVQLALIASFFIFFLFQAVRLILGPGTFSFDILVAATSNLLGKWNDVAIFSGLIALLSISILDLLRPKGLLQAVVYGSLVASLLLLAVVNFTLVWIVLASLSFLLLARRFLADRFVVPKDAQSADVLDGEPHKERLSGAVLLVFFISLLFVFAGNMFENYISAQFNLYQIEARPSWQSTFDILTKTYTDHALFGVGPNNFGRQWLLQKPAGINGTAFWDTDFQYGVGILPTFLVSTGLLGGLALLLLLGLFLWEGIKAYLRFDQSRLDNYLTLSSFLSALFLWVLSLLYVPQTPLFFFAFLFTGVFVASLRQAGQVATLDFSLSSNPKVGFGVVALLFVALCGAAVGIYVVGGKFVASVYAEHATRITGENLDAAERSVGRALLVDENDATLRAASAVSMRRLGAIVSQNNSSPETIQTFRQVLSTAVGYAQRAIQKDSANYQNWVALATVYEALIPLRISGAYDNAKIAYERAVEQNPSSPRLRLLLARTEAQNNNNAGARDYIAEALRLKGDYTDAIFLLSQIEMGEGKINDAIRSIEAASLLAPSNPVAFFQLGLLRYSAGQYGASAEALERAVSLNEQYSNARYFLGLSFYQLGKKQEALAQFKRIEELNKDNEEVQSIIANLVAGRAPFENFTPPSTAPQLRDAPPVRE</sequence>
<feature type="transmembrane region" description="Helical" evidence="5">
    <location>
        <begin position="9"/>
        <end position="29"/>
    </location>
</feature>
<feature type="transmembrane region" description="Helical" evidence="5">
    <location>
        <begin position="35"/>
        <end position="55"/>
    </location>
</feature>
<feature type="transmembrane region" description="Helical" evidence="5">
    <location>
        <begin position="457"/>
        <end position="479"/>
    </location>
</feature>
<organism evidence="6 7">
    <name type="scientific">Candidatus Kaiserbacteria bacterium RIFCSPHIGHO2_02_FULL_49_11</name>
    <dbReference type="NCBI Taxonomy" id="1798489"/>
    <lineage>
        <taxon>Bacteria</taxon>
        <taxon>Candidatus Kaiseribacteriota</taxon>
    </lineage>
</organism>
<feature type="transmembrane region" description="Helical" evidence="5">
    <location>
        <begin position="423"/>
        <end position="445"/>
    </location>
</feature>
<evidence type="ECO:0000256" key="1">
    <source>
        <dbReference type="ARBA" id="ARBA00022737"/>
    </source>
</evidence>
<keyword evidence="5" id="KW-0472">Membrane</keyword>
<dbReference type="AlphaFoldDB" id="A0A1F6D0C1"/>
<reference evidence="6 7" key="1">
    <citation type="journal article" date="2016" name="Nat. Commun.">
        <title>Thousands of microbial genomes shed light on interconnected biogeochemical processes in an aquifer system.</title>
        <authorList>
            <person name="Anantharaman K."/>
            <person name="Brown C.T."/>
            <person name="Hug L.A."/>
            <person name="Sharon I."/>
            <person name="Castelle C.J."/>
            <person name="Probst A.J."/>
            <person name="Thomas B.C."/>
            <person name="Singh A."/>
            <person name="Wilkins M.J."/>
            <person name="Karaoz U."/>
            <person name="Brodie E.L."/>
            <person name="Williams K.H."/>
            <person name="Hubbard S.S."/>
            <person name="Banfield J.F."/>
        </authorList>
    </citation>
    <scope>NUCLEOTIDE SEQUENCE [LARGE SCALE GENOMIC DNA]</scope>
</reference>
<feature type="transmembrane region" description="Helical" evidence="5">
    <location>
        <begin position="67"/>
        <end position="91"/>
    </location>
</feature>
<dbReference type="InterPro" id="IPR019734">
    <property type="entry name" value="TPR_rpt"/>
</dbReference>
<keyword evidence="5" id="KW-0812">Transmembrane</keyword>
<proteinExistence type="predicted"/>
<name>A0A1F6D0C1_9BACT</name>
<feature type="repeat" description="TPR" evidence="3">
    <location>
        <begin position="712"/>
        <end position="745"/>
    </location>
</feature>
<dbReference type="InterPro" id="IPR011990">
    <property type="entry name" value="TPR-like_helical_dom_sf"/>
</dbReference>
<evidence type="ECO:0000256" key="5">
    <source>
        <dbReference type="SAM" id="Phobius"/>
    </source>
</evidence>
<dbReference type="EMBL" id="MFLC01000028">
    <property type="protein sequence ID" value="OGG54894.1"/>
    <property type="molecule type" value="Genomic_DNA"/>
</dbReference>
<keyword evidence="5" id="KW-1133">Transmembrane helix</keyword>
<dbReference type="Pfam" id="PF13432">
    <property type="entry name" value="TPR_16"/>
    <property type="match status" value="1"/>
</dbReference>
<evidence type="ECO:0000256" key="4">
    <source>
        <dbReference type="SAM" id="MobiDB-lite"/>
    </source>
</evidence>
<dbReference type="PROSITE" id="PS50005">
    <property type="entry name" value="TPR"/>
    <property type="match status" value="2"/>
</dbReference>
<comment type="caution">
    <text evidence="6">The sequence shown here is derived from an EMBL/GenBank/DDBJ whole genome shotgun (WGS) entry which is preliminary data.</text>
</comment>
<feature type="transmembrane region" description="Helical" evidence="5">
    <location>
        <begin position="133"/>
        <end position="151"/>
    </location>
</feature>
<dbReference type="Gene3D" id="1.25.40.10">
    <property type="entry name" value="Tetratricopeptide repeat domain"/>
    <property type="match status" value="1"/>
</dbReference>
<accession>A0A1F6D0C1</accession>
<dbReference type="InterPro" id="IPR051012">
    <property type="entry name" value="CellSynth/LPSAsmb/PSIAsmb"/>
</dbReference>
<dbReference type="PANTHER" id="PTHR45586">
    <property type="entry name" value="TPR REPEAT-CONTAINING PROTEIN PA4667"/>
    <property type="match status" value="1"/>
</dbReference>
<feature type="transmembrane region" description="Helical" evidence="5">
    <location>
        <begin position="103"/>
        <end position="121"/>
    </location>
</feature>
<dbReference type="PANTHER" id="PTHR45586:SF1">
    <property type="entry name" value="LIPOPOLYSACCHARIDE ASSEMBLY PROTEIN B"/>
    <property type="match status" value="1"/>
</dbReference>
<evidence type="ECO:0000256" key="3">
    <source>
        <dbReference type="PROSITE-ProRule" id="PRU00339"/>
    </source>
</evidence>
<feature type="transmembrane region" description="Helical" evidence="5">
    <location>
        <begin position="398"/>
        <end position="417"/>
    </location>
</feature>
<evidence type="ECO:0000313" key="7">
    <source>
        <dbReference type="Proteomes" id="UP000177659"/>
    </source>
</evidence>